<dbReference type="AlphaFoldDB" id="A0A3P5XD16"/>
<proteinExistence type="predicted"/>
<dbReference type="Proteomes" id="UP000270468">
    <property type="component" value="Unassembled WGS sequence"/>
</dbReference>
<dbReference type="InterPro" id="IPR016120">
    <property type="entry name" value="Sig_transdc_His_kin_SpoOB"/>
</dbReference>
<feature type="domain" description="SpoOB alpha-helical" evidence="4">
    <location>
        <begin position="36"/>
        <end position="79"/>
    </location>
</feature>
<evidence type="ECO:0000256" key="2">
    <source>
        <dbReference type="ARBA" id="ARBA00022679"/>
    </source>
</evidence>
<dbReference type="OrthoDB" id="2375606at2"/>
<dbReference type="Pfam" id="PF14689">
    <property type="entry name" value="SPOB_a"/>
    <property type="match status" value="1"/>
</dbReference>
<dbReference type="SUPFAM" id="SSF55890">
    <property type="entry name" value="Sporulation response regulatory protein Spo0B"/>
    <property type="match status" value="1"/>
</dbReference>
<organism evidence="5 6">
    <name type="scientific">Filibacter tadaridae</name>
    <dbReference type="NCBI Taxonomy" id="2483811"/>
    <lineage>
        <taxon>Bacteria</taxon>
        <taxon>Bacillati</taxon>
        <taxon>Bacillota</taxon>
        <taxon>Bacilli</taxon>
        <taxon>Bacillales</taxon>
        <taxon>Caryophanaceae</taxon>
        <taxon>Filibacter</taxon>
    </lineage>
</organism>
<dbReference type="GO" id="GO:0000155">
    <property type="term" value="F:phosphorelay sensor kinase activity"/>
    <property type="evidence" value="ECO:0007669"/>
    <property type="project" value="InterPro"/>
</dbReference>
<keyword evidence="6" id="KW-1185">Reference proteome</keyword>
<dbReference type="EMBL" id="UXAV01000044">
    <property type="protein sequence ID" value="VDC32603.1"/>
    <property type="molecule type" value="Genomic_DNA"/>
</dbReference>
<evidence type="ECO:0000313" key="6">
    <source>
        <dbReference type="Proteomes" id="UP000270468"/>
    </source>
</evidence>
<dbReference type="Gene3D" id="1.10.287.130">
    <property type="match status" value="1"/>
</dbReference>
<sequence length="199" mass="22001">MHECMHSEEPLKNAILYLENVGGEWEMGNGGLTIGNALKFARHDFLNELQVILLYIDLGKIPEAKKKILDVTEGMRQLAMLEGLGLPATEMWISTFDWVYGAFSKTVICKITPGVRAVEDGLVVAYLKQVFQDAEASMDPAAEYHAEFIVNASSTSWQIDISVSGGPMDTKLPSPKVIGDFKVEEKVSTNQWTFTISGQ</sequence>
<evidence type="ECO:0000313" key="5">
    <source>
        <dbReference type="EMBL" id="VDC32603.1"/>
    </source>
</evidence>
<dbReference type="RefSeq" id="WP_124071603.1">
    <property type="nucleotide sequence ID" value="NZ_CBCRXF010000002.1"/>
</dbReference>
<keyword evidence="3" id="KW-0418">Kinase</keyword>
<keyword evidence="2" id="KW-0808">Transferase</keyword>
<accession>A0A3P5XD16</accession>
<gene>
    <name evidence="5" type="ORF">FILTAD_02808</name>
</gene>
<evidence type="ECO:0000259" key="4">
    <source>
        <dbReference type="Pfam" id="PF14689"/>
    </source>
</evidence>
<keyword evidence="1" id="KW-0597">Phosphoprotein</keyword>
<name>A0A3P5XD16_9BACL</name>
<dbReference type="InterPro" id="IPR039506">
    <property type="entry name" value="SPOB_a"/>
</dbReference>
<reference evidence="5 6" key="1">
    <citation type="submission" date="2018-11" db="EMBL/GenBank/DDBJ databases">
        <authorList>
            <person name="Criscuolo A."/>
        </authorList>
    </citation>
    <scope>NUCLEOTIDE SEQUENCE [LARGE SCALE GENOMIC DNA]</scope>
    <source>
        <strain evidence="5">ATB-66</strain>
    </source>
</reference>
<evidence type="ECO:0000256" key="1">
    <source>
        <dbReference type="ARBA" id="ARBA00022553"/>
    </source>
</evidence>
<evidence type="ECO:0000256" key="3">
    <source>
        <dbReference type="ARBA" id="ARBA00022777"/>
    </source>
</evidence>
<protein>
    <recommendedName>
        <fullName evidence="4">SpoOB alpha-helical domain-containing protein</fullName>
    </recommendedName>
</protein>